<dbReference type="SMART" id="SM00382">
    <property type="entry name" value="AAA"/>
    <property type="match status" value="1"/>
</dbReference>
<dbReference type="AlphaFoldDB" id="A0A7M1VKC1"/>
<geneLocation type="chloroplast" evidence="9"/>
<evidence type="ECO:0000256" key="7">
    <source>
        <dbReference type="ARBA" id="ARBA00040480"/>
    </source>
</evidence>
<dbReference type="Gene3D" id="3.40.50.300">
    <property type="entry name" value="P-loop containing nucleotide triphosphate hydrolases"/>
    <property type="match status" value="1"/>
</dbReference>
<dbReference type="GO" id="GO:0005524">
    <property type="term" value="F:ATP binding"/>
    <property type="evidence" value="ECO:0007669"/>
    <property type="project" value="UniProtKB-KW"/>
</dbReference>
<evidence type="ECO:0000256" key="5">
    <source>
        <dbReference type="ARBA" id="ARBA00022840"/>
    </source>
</evidence>
<dbReference type="InterPro" id="IPR052381">
    <property type="entry name" value="AAA_domain_protein"/>
</dbReference>
<protein>
    <recommendedName>
        <fullName evidence="7">Uncharacterized AAA domain-containing protein ycf46</fullName>
    </recommendedName>
</protein>
<proteinExistence type="inferred from homology"/>
<keyword evidence="3 9" id="KW-0934">Plastid</keyword>
<dbReference type="EMBL" id="MT032182">
    <property type="protein sequence ID" value="QOS04481.1"/>
    <property type="molecule type" value="Genomic_DNA"/>
</dbReference>
<dbReference type="InterPro" id="IPR027417">
    <property type="entry name" value="P-loop_NTPase"/>
</dbReference>
<evidence type="ECO:0000259" key="8">
    <source>
        <dbReference type="SMART" id="SM00382"/>
    </source>
</evidence>
<dbReference type="CDD" id="cd19507">
    <property type="entry name" value="RecA-like_Ycf46-like"/>
    <property type="match status" value="1"/>
</dbReference>
<comment type="similarity">
    <text evidence="6">Belongs to the AAA ATPase family. Highly divergent.</text>
</comment>
<sequence length="489" mass="56613">MYFENQLKLLLSSRHFLIYICTNEEERLENTVNKIAKNEYQSNVYSWDFIDGFQNNPNYAERYRRNPLQALHFVESLDSSMPSIFIFKDFHVFINDTSIIRKIKNLFRKLKNSNIHILITSSEIQVPHLLRDIITVVEFPLPSAEEIALELQRLFGVMKIVPYVKIEDLAIAYKGMSMELIRRSVTKLIFMSKPDRNILEMVSKEKQQLIRQTDILDFYPVSSSLDDVGGLFYLKQWLKRRSNAFSKQAQSYGLPAPKGILLVGIQGTGKSLSAKAISNQWNIPLLKLDVGKIFGGIVGESEGKMRRVIKMSEEFAPCVLWIDEIDKAFSRTNYSADSGTTSRVLSSFLTWLSEKTKQVFIVATANHILHLPAEMLRKGRFDEIFFLDLPNYKERCNIFQIHLMKIRPLTWNNYDIQHLSELTHSFSGAEIKQSIIEAMHNAFYEKRDFCTEDIIDVINEFIPLAFTDNTNISYLQEWAKSGKVRLASK</sequence>
<name>A0A7M1VKC1_SARSK</name>
<gene>
    <name evidence="9" type="primary">ycf46</name>
</gene>
<evidence type="ECO:0000256" key="2">
    <source>
        <dbReference type="ARBA" id="ARBA00022528"/>
    </source>
</evidence>
<keyword evidence="5" id="KW-0067">ATP-binding</keyword>
<feature type="domain" description="AAA+ ATPase" evidence="8">
    <location>
        <begin position="256"/>
        <end position="391"/>
    </location>
</feature>
<organism evidence="9">
    <name type="scientific">Sarcopeltis skottsbergii</name>
    <name type="common">Red alga</name>
    <name type="synonym">Gigartina skottsbergii</name>
    <dbReference type="NCBI Taxonomy" id="2765380"/>
    <lineage>
        <taxon>Eukaryota</taxon>
        <taxon>Rhodophyta</taxon>
        <taxon>Florideophyceae</taxon>
        <taxon>Rhodymeniophycidae</taxon>
        <taxon>Gigartinales</taxon>
        <taxon>Gigartinaceae</taxon>
        <taxon>Sarcopeltis</taxon>
    </lineage>
</organism>
<dbReference type="Gene3D" id="1.10.8.60">
    <property type="match status" value="1"/>
</dbReference>
<keyword evidence="2 9" id="KW-0150">Chloroplast</keyword>
<evidence type="ECO:0000256" key="1">
    <source>
        <dbReference type="ARBA" id="ARBA00004229"/>
    </source>
</evidence>
<reference evidence="9" key="1">
    <citation type="submission" date="2020-02" db="EMBL/GenBank/DDBJ databases">
        <authorList>
            <person name="Hughey J.R."/>
        </authorList>
    </citation>
    <scope>NUCLEOTIDE SEQUENCE</scope>
</reference>
<dbReference type="SUPFAM" id="SSF52540">
    <property type="entry name" value="P-loop containing nucleoside triphosphate hydrolases"/>
    <property type="match status" value="2"/>
</dbReference>
<dbReference type="InterPro" id="IPR003959">
    <property type="entry name" value="ATPase_AAA_core"/>
</dbReference>
<dbReference type="PANTHER" id="PTHR42960">
    <property type="entry name" value="YCF46 PROTEIN"/>
    <property type="match status" value="1"/>
</dbReference>
<dbReference type="GO" id="GO:0016887">
    <property type="term" value="F:ATP hydrolysis activity"/>
    <property type="evidence" value="ECO:0007669"/>
    <property type="project" value="InterPro"/>
</dbReference>
<accession>A0A7M1VKC1</accession>
<evidence type="ECO:0000256" key="3">
    <source>
        <dbReference type="ARBA" id="ARBA00022640"/>
    </source>
</evidence>
<evidence type="ECO:0000256" key="4">
    <source>
        <dbReference type="ARBA" id="ARBA00022741"/>
    </source>
</evidence>
<reference evidence="9" key="2">
    <citation type="submission" date="2021-04" db="EMBL/GenBank/DDBJ databases">
        <title>Sarcopeltis skottsbergii and Sarcopeltis antarctica (Gigartinaceae, Rhodophyta), a new genus and new species from Antarctica.</title>
        <authorList>
            <person name="Leister G."/>
            <person name="Gabrielson P."/>
            <person name="Hommersand M."/>
        </authorList>
    </citation>
    <scope>NUCLEOTIDE SEQUENCE</scope>
</reference>
<comment type="subcellular location">
    <subcellularLocation>
        <location evidence="1">Plastid</location>
        <location evidence="1">Chloroplast</location>
    </subcellularLocation>
</comment>
<dbReference type="Pfam" id="PF00004">
    <property type="entry name" value="AAA"/>
    <property type="match status" value="1"/>
</dbReference>
<dbReference type="PANTHER" id="PTHR42960:SF1">
    <property type="entry name" value="YCF46 PROTEIN"/>
    <property type="match status" value="1"/>
</dbReference>
<evidence type="ECO:0000313" key="9">
    <source>
        <dbReference type="EMBL" id="QOS04481.1"/>
    </source>
</evidence>
<dbReference type="InterPro" id="IPR003593">
    <property type="entry name" value="AAA+_ATPase"/>
</dbReference>
<dbReference type="GO" id="GO:0009507">
    <property type="term" value="C:chloroplast"/>
    <property type="evidence" value="ECO:0007669"/>
    <property type="project" value="UniProtKB-SubCell"/>
</dbReference>
<evidence type="ECO:0000256" key="6">
    <source>
        <dbReference type="ARBA" id="ARBA00038088"/>
    </source>
</evidence>
<keyword evidence="4" id="KW-0547">Nucleotide-binding</keyword>